<reference key="2">
    <citation type="submission" date="2011-10" db="EMBL/GenBank/DDBJ databases">
        <title>The genome and transcriptome sequence of Clonorchis sinensis provide insights into the carcinogenic liver fluke.</title>
        <authorList>
            <person name="Wang X."/>
            <person name="Huang Y."/>
            <person name="Chen W."/>
            <person name="Liu H."/>
            <person name="Guo L."/>
            <person name="Chen Y."/>
            <person name="Luo F."/>
            <person name="Zhou W."/>
            <person name="Sun J."/>
            <person name="Mao Q."/>
            <person name="Liang P."/>
            <person name="Zhou C."/>
            <person name="Tian Y."/>
            <person name="Men J."/>
            <person name="Lv X."/>
            <person name="Huang L."/>
            <person name="Zhou J."/>
            <person name="Hu Y."/>
            <person name="Li R."/>
            <person name="Zhang F."/>
            <person name="Lei H."/>
            <person name="Li X."/>
            <person name="Hu X."/>
            <person name="Liang C."/>
            <person name="Xu J."/>
            <person name="Wu Z."/>
            <person name="Yu X."/>
        </authorList>
    </citation>
    <scope>NUCLEOTIDE SEQUENCE</scope>
    <source>
        <strain>Henan</strain>
    </source>
</reference>
<name>G7YQU4_CLOSI</name>
<sequence length="425" mass="47871">MHRKIPGGVRVSQFAPNARACLGRTDNREKGSGFGDTPAVHPEVCQASGPATDWMLNESISSAMADDDECSLNADQTAWIQGQKCALNTTMLLVTFALACSAPCCHRTETWNVRPPAPTINGNQWKTHQMWRQNCLNRIVTYRFFNKPSCKLPTPNREGVINECKTLGSNCTVTCDGPQYLQATPKVRFSLRHNCGNLVEEPAAVVPHQQWRTEMTKTRCCGTTEATATAAECDNPRISAGEHKSFCSPLTVQTRAVCTSPRVDSSKLRLKQKTNSDPENVLTEMVEQTILDLTEKHHRRKANHQYRKPTTTTTTVLRINRFRRPNMSVLEHVLEASIQRLTPRIHILGVSLRVRYGYKCSTKTRRQKLWLMLPSVGVTLPWLTIVARSHNSCSRLNQYKGCLRHPKIAVDLKRESKRSATSYIF</sequence>
<dbReference type="EMBL" id="DF143995">
    <property type="protein sequence ID" value="GAA55324.1"/>
    <property type="molecule type" value="Genomic_DNA"/>
</dbReference>
<keyword evidence="2" id="KW-1185">Reference proteome</keyword>
<dbReference type="AlphaFoldDB" id="G7YQU4"/>
<dbReference type="Proteomes" id="UP000008909">
    <property type="component" value="Unassembled WGS sequence"/>
</dbReference>
<reference evidence="1" key="1">
    <citation type="journal article" date="2011" name="Genome Biol.">
        <title>The draft genome of the carcinogenic human liver fluke Clonorchis sinensis.</title>
        <authorList>
            <person name="Wang X."/>
            <person name="Chen W."/>
            <person name="Huang Y."/>
            <person name="Sun J."/>
            <person name="Men J."/>
            <person name="Liu H."/>
            <person name="Luo F."/>
            <person name="Guo L."/>
            <person name="Lv X."/>
            <person name="Deng C."/>
            <person name="Zhou C."/>
            <person name="Fan Y."/>
            <person name="Li X."/>
            <person name="Huang L."/>
            <person name="Hu Y."/>
            <person name="Liang C."/>
            <person name="Hu X."/>
            <person name="Xu J."/>
            <person name="Yu X."/>
        </authorList>
    </citation>
    <scope>NUCLEOTIDE SEQUENCE [LARGE SCALE GENOMIC DNA]</scope>
    <source>
        <strain evidence="1">Henan</strain>
    </source>
</reference>
<gene>
    <name evidence="1" type="ORF">CLF_107578</name>
</gene>
<accession>G7YQU4</accession>
<evidence type="ECO:0000313" key="2">
    <source>
        <dbReference type="Proteomes" id="UP000008909"/>
    </source>
</evidence>
<proteinExistence type="predicted"/>
<evidence type="ECO:0000313" key="1">
    <source>
        <dbReference type="EMBL" id="GAA55324.1"/>
    </source>
</evidence>
<protein>
    <submittedName>
        <fullName evidence="1">Uncharacterized protein</fullName>
    </submittedName>
</protein>
<organism evidence="1 2">
    <name type="scientific">Clonorchis sinensis</name>
    <name type="common">Chinese liver fluke</name>
    <dbReference type="NCBI Taxonomy" id="79923"/>
    <lineage>
        <taxon>Eukaryota</taxon>
        <taxon>Metazoa</taxon>
        <taxon>Spiralia</taxon>
        <taxon>Lophotrochozoa</taxon>
        <taxon>Platyhelminthes</taxon>
        <taxon>Trematoda</taxon>
        <taxon>Digenea</taxon>
        <taxon>Opisthorchiida</taxon>
        <taxon>Opisthorchiata</taxon>
        <taxon>Opisthorchiidae</taxon>
        <taxon>Clonorchis</taxon>
    </lineage>
</organism>